<dbReference type="InterPro" id="IPR039808">
    <property type="entry name" value="Cadherin"/>
</dbReference>
<evidence type="ECO:0000313" key="15">
    <source>
        <dbReference type="EMBL" id="QAU32667.1"/>
    </source>
</evidence>
<evidence type="ECO:0000256" key="13">
    <source>
        <dbReference type="SAM" id="Phobius"/>
    </source>
</evidence>
<dbReference type="GO" id="GO:0008013">
    <property type="term" value="F:beta-catenin binding"/>
    <property type="evidence" value="ECO:0007669"/>
    <property type="project" value="TreeGrafter"/>
</dbReference>
<dbReference type="PANTHER" id="PTHR24027">
    <property type="entry name" value="CADHERIN-23"/>
    <property type="match status" value="1"/>
</dbReference>
<evidence type="ECO:0000256" key="12">
    <source>
        <dbReference type="SAM" id="MobiDB-lite"/>
    </source>
</evidence>
<feature type="domain" description="Cadherin" evidence="14">
    <location>
        <begin position="1387"/>
        <end position="1488"/>
    </location>
</feature>
<keyword evidence="5" id="KW-0677">Repeat</keyword>
<accession>A0A481MTJ2</accession>
<evidence type="ECO:0000256" key="5">
    <source>
        <dbReference type="ARBA" id="ARBA00022737"/>
    </source>
</evidence>
<proteinExistence type="evidence at transcript level"/>
<feature type="domain" description="Cadherin" evidence="14">
    <location>
        <begin position="2225"/>
        <end position="2327"/>
    </location>
</feature>
<keyword evidence="4" id="KW-0732">Signal</keyword>
<dbReference type="EMBL" id="MH253611">
    <property type="protein sequence ID" value="QAU32667.1"/>
    <property type="molecule type" value="mRNA"/>
</dbReference>
<evidence type="ECO:0000256" key="3">
    <source>
        <dbReference type="ARBA" id="ARBA00022692"/>
    </source>
</evidence>
<dbReference type="CDD" id="cd11304">
    <property type="entry name" value="Cadherin_repeat"/>
    <property type="match status" value="21"/>
</dbReference>
<evidence type="ECO:0000256" key="2">
    <source>
        <dbReference type="ARBA" id="ARBA00022475"/>
    </source>
</evidence>
<evidence type="ECO:0000256" key="6">
    <source>
        <dbReference type="ARBA" id="ARBA00022837"/>
    </source>
</evidence>
<evidence type="ECO:0000259" key="14">
    <source>
        <dbReference type="PROSITE" id="PS50268"/>
    </source>
</evidence>
<dbReference type="OrthoDB" id="6252479at2759"/>
<reference evidence="15" key="2">
    <citation type="submission" date="2018-04" db="EMBL/GenBank/DDBJ databases">
        <authorList>
            <person name="Vu H.T."/>
            <person name="Mansour S."/>
            <person name="Kucken M."/>
            <person name="Blasse C."/>
            <person name="Basquin C."/>
            <person name="Azimzadeh J."/>
            <person name="Myers E.W."/>
            <person name="Brusch L."/>
            <person name="Rink J.C."/>
        </authorList>
    </citation>
    <scope>NUCLEOTIDE SEQUENCE</scope>
    <source>
        <strain evidence="15">CIW4</strain>
    </source>
</reference>
<evidence type="ECO:0000256" key="9">
    <source>
        <dbReference type="ARBA" id="ARBA00023136"/>
    </source>
</evidence>
<dbReference type="PRINTS" id="PR00205">
    <property type="entry name" value="CADHERIN"/>
</dbReference>
<protein>
    <submittedName>
        <fullName evidence="15">Dachsous</fullName>
    </submittedName>
</protein>
<reference evidence="15" key="1">
    <citation type="journal article" date="2018" name="J. ISSAAS">
        <title>Multi-scale coordination of planar cell polarity in planarians.</title>
        <authorList>
            <person name="Vu H.T.-K."/>
            <person name="Mansour S."/>
            <person name="Kuecken M."/>
            <person name="Blasse C."/>
            <person name="Basquin C."/>
            <person name="Azimzadeh J."/>
            <person name="Myers E.W."/>
            <person name="Brusch L."/>
            <person name="Rink J.C."/>
        </authorList>
    </citation>
    <scope>NUCLEOTIDE SEQUENCE</scope>
    <source>
        <strain evidence="15">CIW4</strain>
    </source>
</reference>
<feature type="domain" description="Cadherin" evidence="14">
    <location>
        <begin position="890"/>
        <end position="955"/>
    </location>
</feature>
<evidence type="ECO:0000256" key="7">
    <source>
        <dbReference type="ARBA" id="ARBA00022889"/>
    </source>
</evidence>
<evidence type="ECO:0000256" key="1">
    <source>
        <dbReference type="ARBA" id="ARBA00004251"/>
    </source>
</evidence>
<keyword evidence="10" id="KW-0325">Glycoprotein</keyword>
<feature type="domain" description="Cadherin" evidence="14">
    <location>
        <begin position="1701"/>
        <end position="1810"/>
    </location>
</feature>
<comment type="subcellular location">
    <subcellularLocation>
        <location evidence="1">Cell membrane</location>
        <topology evidence="1">Single-pass type I membrane protein</topology>
    </subcellularLocation>
</comment>
<dbReference type="GO" id="GO:0016477">
    <property type="term" value="P:cell migration"/>
    <property type="evidence" value="ECO:0007669"/>
    <property type="project" value="TreeGrafter"/>
</dbReference>
<dbReference type="GO" id="GO:0045296">
    <property type="term" value="F:cadherin binding"/>
    <property type="evidence" value="ECO:0007669"/>
    <property type="project" value="TreeGrafter"/>
</dbReference>
<dbReference type="PROSITE" id="PS00232">
    <property type="entry name" value="CADHERIN_1"/>
    <property type="match status" value="4"/>
</dbReference>
<feature type="region of interest" description="Disordered" evidence="12">
    <location>
        <begin position="2932"/>
        <end position="2959"/>
    </location>
</feature>
<feature type="domain" description="Cadherin" evidence="14">
    <location>
        <begin position="2017"/>
        <end position="2120"/>
    </location>
</feature>
<name>A0A481MTJ2_SCHMD</name>
<dbReference type="GO" id="GO:0016342">
    <property type="term" value="C:catenin complex"/>
    <property type="evidence" value="ECO:0007669"/>
    <property type="project" value="TreeGrafter"/>
</dbReference>
<feature type="transmembrane region" description="Helical" evidence="13">
    <location>
        <begin position="12"/>
        <end position="33"/>
    </location>
</feature>
<evidence type="ECO:0000256" key="10">
    <source>
        <dbReference type="ARBA" id="ARBA00023180"/>
    </source>
</evidence>
<dbReference type="GO" id="GO:0005509">
    <property type="term" value="F:calcium ion binding"/>
    <property type="evidence" value="ECO:0007669"/>
    <property type="project" value="UniProtKB-UniRule"/>
</dbReference>
<dbReference type="Pfam" id="PF00028">
    <property type="entry name" value="Cadherin"/>
    <property type="match status" value="5"/>
</dbReference>
<organism evidence="15">
    <name type="scientific">Schmidtea mediterranea</name>
    <name type="common">Freshwater planarian flatworm</name>
    <dbReference type="NCBI Taxonomy" id="79327"/>
    <lineage>
        <taxon>Eukaryota</taxon>
        <taxon>Metazoa</taxon>
        <taxon>Spiralia</taxon>
        <taxon>Lophotrochozoa</taxon>
        <taxon>Platyhelminthes</taxon>
        <taxon>Rhabditophora</taxon>
        <taxon>Seriata</taxon>
        <taxon>Tricladida</taxon>
        <taxon>Continenticola</taxon>
        <taxon>Geoplanoidea</taxon>
        <taxon>Dugesiidae</taxon>
        <taxon>Schmidtea</taxon>
    </lineage>
</organism>
<feature type="region of interest" description="Disordered" evidence="12">
    <location>
        <begin position="3240"/>
        <end position="3262"/>
    </location>
</feature>
<feature type="domain" description="Cadherin" evidence="14">
    <location>
        <begin position="2328"/>
        <end position="2435"/>
    </location>
</feature>
<feature type="compositionally biased region" description="Polar residues" evidence="12">
    <location>
        <begin position="2947"/>
        <end position="2959"/>
    </location>
</feature>
<keyword evidence="9 13" id="KW-0472">Membrane</keyword>
<feature type="domain" description="Cadherin" evidence="14">
    <location>
        <begin position="2121"/>
        <end position="2224"/>
    </location>
</feature>
<feature type="domain" description="Cadherin" evidence="14">
    <location>
        <begin position="240"/>
        <end position="345"/>
    </location>
</feature>
<dbReference type="InterPro" id="IPR002126">
    <property type="entry name" value="Cadherin-like_dom"/>
</dbReference>
<dbReference type="FunFam" id="2.60.40.60:FF:000002">
    <property type="entry name" value="Protocadherin alpha 2"/>
    <property type="match status" value="1"/>
</dbReference>
<keyword evidence="3 13" id="KW-0812">Transmembrane</keyword>
<feature type="domain" description="Cadherin" evidence="14">
    <location>
        <begin position="2437"/>
        <end position="2539"/>
    </location>
</feature>
<feature type="domain" description="Cadherin" evidence="14">
    <location>
        <begin position="128"/>
        <end position="239"/>
    </location>
</feature>
<keyword evidence="8 13" id="KW-1133">Transmembrane helix</keyword>
<keyword evidence="6 11" id="KW-0106">Calcium</keyword>
<dbReference type="SUPFAM" id="SSF49313">
    <property type="entry name" value="Cadherin-like"/>
    <property type="match status" value="20"/>
</dbReference>
<feature type="domain" description="Cadherin" evidence="14">
    <location>
        <begin position="1605"/>
        <end position="1700"/>
    </location>
</feature>
<dbReference type="SMART" id="SM00112">
    <property type="entry name" value="CA"/>
    <property type="match status" value="16"/>
</dbReference>
<keyword evidence="2" id="KW-1003">Cell membrane</keyword>
<feature type="domain" description="Cadherin" evidence="14">
    <location>
        <begin position="1067"/>
        <end position="1175"/>
    </location>
</feature>
<dbReference type="PROSITE" id="PS50268">
    <property type="entry name" value="CADHERIN_2"/>
    <property type="match status" value="18"/>
</dbReference>
<feature type="domain" description="Cadherin" evidence="14">
    <location>
        <begin position="1806"/>
        <end position="1909"/>
    </location>
</feature>
<dbReference type="InterPro" id="IPR015919">
    <property type="entry name" value="Cadherin-like_sf"/>
</dbReference>
<dbReference type="InterPro" id="IPR020894">
    <property type="entry name" value="Cadherin_CS"/>
</dbReference>
<feature type="domain" description="Cadherin" evidence="14">
    <location>
        <begin position="2688"/>
        <end position="2762"/>
    </location>
</feature>
<keyword evidence="7" id="KW-0130">Cell adhesion</keyword>
<feature type="transmembrane region" description="Helical" evidence="13">
    <location>
        <begin position="2892"/>
        <end position="2915"/>
    </location>
</feature>
<feature type="compositionally biased region" description="Basic and acidic residues" evidence="12">
    <location>
        <begin position="2932"/>
        <end position="2942"/>
    </location>
</feature>
<feature type="compositionally biased region" description="Low complexity" evidence="12">
    <location>
        <begin position="3240"/>
        <end position="3251"/>
    </location>
</feature>
<sequence>MMYSCLSQISVNIFKYQFILILIMININCIYQSQQNSNLLIFSIKENVPIGEVVGQIESPGFSPPFEMHDFQEKKFIISKTTGVIKVSGLIDREKQNLYSFLIISMNGDTKNVQIKILDVNDNEPKFNATNFEKSIPENYPIGSKVDLTTVFDPDEGKNSIQSVRIVSGDSEKVFAIDYHDSSNGIFYVRLILKQSLDYEIISQFNLVIQAVDGGHPPLQATLLVKIIVQNANDNVPKFDISRYIASIKEDQEINITFLRVRATDNDAGVSGELFYFLDNTSPSSDLFTVDHKTGNVYLRKSLDFEKSKSHHISIGVRDNSPPFHTSKVPVIIDVIDINDNPPSIQILWTGGLSEINRDISPNTIVAHVKLTDYDAISTSFDLEILNRSPFQLIKILPKMWELKLINDIGNYKSNSINLTLKAVDYPEPSLSTTQALTIKIHESILFENSFSQSRFQVEIDSTILNENQHVTFVKTTKRLPTKPIFIFKIFVLNNLFKINETTGEILSKRSIDCGKYFFNVSMLSLKTNSLIDQTKLEIVVKSGRKLPLYFDRGFRKILVTTGKSQCFSEIEVRNRHCGMRIQYSYDLLLKTDGILRINEHGALCTAENVKDNKLMSTRYLYQIKALDETNSSAVCVVLFAIQPSKVFDVLPTEINITLPIIDSPKFNFSLPIGKIIGTFSKLPPAQFIGFIQYHLVPEELSTGAITVDSQSGEILMKKFPIHKNPIRLIVKSVIRKPSNVSPLNIVAINFQKLFFARSLYQFILTKSEIKGNLVKIGQVSMDSSCTESVSYDLFGVKNDHSHFTIDVATGVIYGKDLGSISNKTLVFQVSAKAPKSQTSFAQVIIYIEDGIHQPGFDFSDLLVNIWENTTVGIEIMQVFPKYPSVSDEYQIIQSQYSDWLSIHSKTGQIFLNKQFDREQVSYLVVTVQLKNLIGSATLDLHLNILDINDNKPYCKNSKTNFTFEDLSSLGEMECPLKCSDADSFPNGNLSYRMKIIKPVGMNNPFGINPTTGCLLIISSLNIWNSNPSGIINLLVIVSDNGPFKPLETEVEISVRIIDANNHSPILISTNVFYIHQTAVYGTEVGTLLIKDEDIGENGEIEVSLKQPHYYQCFYIEKLSKNTFVIRVKSLETINSYFEPLNVMLIATDRGSPSKSSVINLVINFIESNRNPPEIVMPKQHKQMIFFCPLLSGSEIFTVNAVDPDKGLNSIFNYSIELAIDNEDQINIDSWTGLITTKVSLSCAQNVKIRIFVSDLGFPKMTSSVDTLLKPLYEPKSEEFLINKNLTFIIPDHSQPGYVVGDLNIFPENYGAKCLFISNTTTSMDGFLHLRFDSQQLILLKDNLNVKNVHYSLNVVFNKKNLFSISSNLYINVIVNRVGFSWPLFSKDSPKFLEIKENLPSGTHVASFNIRRLKNLEVVYSIKQPEKYFVINPVTGQLVTFRMFDRETENQIQFYVEVIATHVSNPKIFTVLPVIVKIADENDNEPYILSPSSSIVRISAPTTENASIFQIVATDADFGPNSKLTYQINPSSDGIFMINGDSGEIHLVSSPRVSAYELNVTVRDSGEVPKSVSVVFSIHFQSIKTKSKIRFLSNSLSMNLSLPQSKSGFIIGQLSYSQTSSSGNLDIRYYLIAGKFAQIFSVDPITGSVQTQHSVSREEIGNSEIVQIPVVIQSLHDASIYDLQRIFINIDYGNENPPRFSRSIFKVKLPEDEAITNFLTVVANDPDLGIFGRIIYSLEGDTFDKKIFIDPSTGKLSCSPLNFMEKNIYNLKIIATDSEGLSTGRKDFTKVIIFVQNTKQHTLAFNATHFSLKVLENSPGGTVLGRINIVKPPVNSEIFYVLNPGHSHIQINTTTGELRTNGPLHLELVEFIELTIHAFAKFISTRSIQTTSAIIDVRIIDINDNQPIPAENPVKIFIPNSNQPQKPLTKLSATDSDKTSNITYQFDRSDPTTQTLYKMYLLDGKSGNLFLKSSMPSSMKIRHFLKVIVSDNGVPSKCTTVLIDISLNQDHQYVQIVPEKAIFRVKENSVDGTFIGQIKMVNYCKDHSAKFSIIDGVNHELVFLHESTGKIFVAAAAKIDREKIDKIILWTQVSCGGSENRGYKKVIIHVDDVDDNKPVFSQNKFVAFLNEGQPPKTPVIRLTVYDPDIGFNSQVEYFIEFYSSQEEFLIDANGDVKTNIPLNFHTKSVYDLVIKASSKASPFVFAECRLTVYIVNINDQRPKISIPNRNLKLDTNRPVGSFITKITAKDSDGPDGISYRIRHRKLTNQTLFLNVAYDSGEIFLSRKLLVSDVGRHEFDIVVDDARFSSTAVIEIDVEDKNNHVPILKENGRVINLSSSLKRGSKILYLHAIDKDLGDNGKVTFELVSTSPWFGLRGFDNNTAALFLIDEPQEKGHPYFLGIQLTDNAIDPQKRLMSIFALTVLLKYPQSYFPRLIRNHSTEITIPESLKSGSKITKFVCKDLDSDKAIFYKIDNFHPISNNLYLDFESGDLYLTKSLNYSIQPRFLLIVTCAIVGSPEKITSFNLSVQIEKENKGPNLIDNKYITLSLQVPEMIQKPAIISNLLQIDKNSFRYSYYLISVAPEQPENIYDPPSFQIDSSNILWWINGDLFESRIWNLTIMIVKAQKYQNSPSNLYENGYLFVNIEVPEKLIGNLRKCVEIKRLTGVINENEPPKTTVLKLPEWYHDIQYFLTPHENFELTCSQSQSSGCNIKSKSVLDFETHENYRLQLLIKGSYFYLRSCSHTIMVEISVLDMDEYFPEFVHQSFTQNVEGGIPKLGQILFTAYASDKDRGRFGIVSYQIVENPSENFGINNETGAIYIKNEFIIEKKDKQRVKRSETNEEALKSYRKSFQFRISASSGVKTSYAYVELTMLIPGIKPSMFPTKLTELQIILISTVPIGVIIVIIACIVLYLLRRKYVCIKSQLIYKESDSHSSHTESHKTSNSCNTNMSLGSSRTKSRRYNTNFLGLPDVAQMPLNHQNDHLTHSDTQDFNLSYDENKQSISSYGTSGHQSKYGPSPDTSMKLDENISLTFGHEYNNNGLMYPKMNCDLGIGRTQGSSEFYDDSRMETKRRSKLEYNQIKYKDSNTSLNSSSGYSAITNNQQNSVSMIACNTSVFNNNNIINMPPHKAFTNTNSLGSFGNGLETFSKVKYVEPQHSRFPINRSGDRISLIVNQNNPTFSGTIPMENLVHHLDYRNNNYPSTLSMRPKYPEDINFRLMPNFLPCQNDFHADVERDVSSSNRNTISSNNTVPELNEDVTEL</sequence>
<dbReference type="GO" id="GO:0007156">
    <property type="term" value="P:homophilic cell adhesion via plasma membrane adhesion molecules"/>
    <property type="evidence" value="ECO:0007669"/>
    <property type="project" value="InterPro"/>
</dbReference>
<dbReference type="PANTHER" id="PTHR24027:SF442">
    <property type="entry name" value="PROTOCADHERIN-15 ISOFORM X1"/>
    <property type="match status" value="1"/>
</dbReference>
<feature type="domain" description="Cadherin" evidence="14">
    <location>
        <begin position="1490"/>
        <end position="1591"/>
    </location>
</feature>
<feature type="domain" description="Cadherin" evidence="14">
    <location>
        <begin position="1910"/>
        <end position="2020"/>
    </location>
</feature>
<feature type="domain" description="Cadherin" evidence="14">
    <location>
        <begin position="76"/>
        <end position="127"/>
    </location>
</feature>
<evidence type="ECO:0000256" key="8">
    <source>
        <dbReference type="ARBA" id="ARBA00022989"/>
    </source>
</evidence>
<dbReference type="Gene3D" id="2.60.40.60">
    <property type="entry name" value="Cadherins"/>
    <property type="match status" value="21"/>
</dbReference>
<evidence type="ECO:0000256" key="4">
    <source>
        <dbReference type="ARBA" id="ARBA00022729"/>
    </source>
</evidence>
<feature type="domain" description="Cadherin" evidence="14">
    <location>
        <begin position="977"/>
        <end position="1067"/>
    </location>
</feature>
<evidence type="ECO:0000256" key="11">
    <source>
        <dbReference type="PROSITE-ProRule" id="PRU00043"/>
    </source>
</evidence>
<dbReference type="FunFam" id="2.60.40.60:FF:000007">
    <property type="entry name" value="Protocadherin alpha 2"/>
    <property type="match status" value="1"/>
</dbReference>